<reference evidence="2" key="2">
    <citation type="submission" date="2021-05" db="UniProtKB">
        <authorList>
            <consortium name="EnsemblPlants"/>
        </authorList>
    </citation>
    <scope>IDENTIFICATION</scope>
    <source>
        <strain evidence="2">subsp. malaccensis</strain>
    </source>
</reference>
<dbReference type="Proteomes" id="UP000012960">
    <property type="component" value="Unplaced"/>
</dbReference>
<keyword evidence="3" id="KW-1185">Reference proteome</keyword>
<accession>A0A804IXS5</accession>
<sequence>MIHKIESSMHVALAAMSAPPVSLTTYAVPASGTASLDSTRSFERGINGSSSARTVIHGGVGRGRSKGKHSVVLLIFC</sequence>
<proteinExistence type="predicted"/>
<reference evidence="1" key="1">
    <citation type="submission" date="2021-03" db="EMBL/GenBank/DDBJ databases">
        <authorList>
            <consortium name="Genoscope - CEA"/>
            <person name="William W."/>
        </authorList>
    </citation>
    <scope>NUCLEOTIDE SEQUENCE</scope>
    <source>
        <strain evidence="1">Doubled-haploid Pahang</strain>
    </source>
</reference>
<dbReference type="AlphaFoldDB" id="A0A804IXS5"/>
<dbReference type="EMBL" id="HG996469">
    <property type="protein sequence ID" value="CAG1844438.1"/>
    <property type="molecule type" value="Genomic_DNA"/>
</dbReference>
<gene>
    <name evidence="1" type="ORF">GSMUA_142330.1</name>
</gene>
<organism evidence="2 3">
    <name type="scientific">Musa acuminata subsp. malaccensis</name>
    <name type="common">Wild banana</name>
    <name type="synonym">Musa malaccensis</name>
    <dbReference type="NCBI Taxonomy" id="214687"/>
    <lineage>
        <taxon>Eukaryota</taxon>
        <taxon>Viridiplantae</taxon>
        <taxon>Streptophyta</taxon>
        <taxon>Embryophyta</taxon>
        <taxon>Tracheophyta</taxon>
        <taxon>Spermatophyta</taxon>
        <taxon>Magnoliopsida</taxon>
        <taxon>Liliopsida</taxon>
        <taxon>Zingiberales</taxon>
        <taxon>Musaceae</taxon>
        <taxon>Musa</taxon>
    </lineage>
</organism>
<evidence type="ECO:0000313" key="2">
    <source>
        <dbReference type="EnsemblPlants" id="Ma04_p36350.1"/>
    </source>
</evidence>
<dbReference type="EnsemblPlants" id="Ma04_t36350.1">
    <property type="protein sequence ID" value="Ma04_p36350.1"/>
    <property type="gene ID" value="Ma04_g36350"/>
</dbReference>
<name>A0A804IXS5_MUSAM</name>
<protein>
    <submittedName>
        <fullName evidence="1">(wild Malaysian banana) hypothetical protein</fullName>
    </submittedName>
</protein>
<dbReference type="Gramene" id="Ma04_t36350.1">
    <property type="protein sequence ID" value="Ma04_p36350.1"/>
    <property type="gene ID" value="Ma04_g36350"/>
</dbReference>
<evidence type="ECO:0000313" key="1">
    <source>
        <dbReference type="EMBL" id="CAG1844438.1"/>
    </source>
</evidence>
<evidence type="ECO:0000313" key="3">
    <source>
        <dbReference type="Proteomes" id="UP000012960"/>
    </source>
</evidence>
<dbReference type="InParanoid" id="A0A804IXS5"/>